<keyword evidence="7" id="KW-1185">Reference proteome</keyword>
<evidence type="ECO:0000256" key="4">
    <source>
        <dbReference type="SAM" id="MobiDB-lite"/>
    </source>
</evidence>
<protein>
    <recommendedName>
        <fullName evidence="5">C1q domain-containing protein</fullName>
    </recommendedName>
</protein>
<dbReference type="SUPFAM" id="SSF49842">
    <property type="entry name" value="TNF-like"/>
    <property type="match status" value="1"/>
</dbReference>
<dbReference type="Gene3D" id="2.60.120.40">
    <property type="match status" value="1"/>
</dbReference>
<reference evidence="6" key="1">
    <citation type="submission" date="2025-08" db="UniProtKB">
        <authorList>
            <consortium name="Ensembl"/>
        </authorList>
    </citation>
    <scope>IDENTIFICATION</scope>
</reference>
<evidence type="ECO:0000256" key="2">
    <source>
        <dbReference type="ARBA" id="ARBA00022525"/>
    </source>
</evidence>
<evidence type="ECO:0000313" key="7">
    <source>
        <dbReference type="Proteomes" id="UP000694523"/>
    </source>
</evidence>
<dbReference type="InterPro" id="IPR001073">
    <property type="entry name" value="C1q_dom"/>
</dbReference>
<feature type="region of interest" description="Disordered" evidence="4">
    <location>
        <begin position="158"/>
        <end position="185"/>
    </location>
</feature>
<dbReference type="InterPro" id="IPR008983">
    <property type="entry name" value="Tumour_necrosis_fac-like_dom"/>
</dbReference>
<keyword evidence="2" id="KW-0964">Secreted</keyword>
<dbReference type="PANTHER" id="PTHR15427:SF21">
    <property type="entry name" value="COMPLEMENT C1Q AND TUMOR NECROSIS FACTOR-RELATED PROTEIN 9A"/>
    <property type="match status" value="1"/>
</dbReference>
<reference evidence="6" key="2">
    <citation type="submission" date="2025-09" db="UniProtKB">
        <authorList>
            <consortium name="Ensembl"/>
        </authorList>
    </citation>
    <scope>IDENTIFICATION</scope>
</reference>
<dbReference type="Proteomes" id="UP000694523">
    <property type="component" value="Unplaced"/>
</dbReference>
<evidence type="ECO:0000256" key="1">
    <source>
        <dbReference type="ARBA" id="ARBA00004498"/>
    </source>
</evidence>
<evidence type="ECO:0000256" key="3">
    <source>
        <dbReference type="ARBA" id="ARBA00022530"/>
    </source>
</evidence>
<organism evidence="6 7">
    <name type="scientific">Neogobius melanostomus</name>
    <name type="common">round goby</name>
    <dbReference type="NCBI Taxonomy" id="47308"/>
    <lineage>
        <taxon>Eukaryota</taxon>
        <taxon>Metazoa</taxon>
        <taxon>Chordata</taxon>
        <taxon>Craniata</taxon>
        <taxon>Vertebrata</taxon>
        <taxon>Euteleostomi</taxon>
        <taxon>Actinopterygii</taxon>
        <taxon>Neopterygii</taxon>
        <taxon>Teleostei</taxon>
        <taxon>Neoteleostei</taxon>
        <taxon>Acanthomorphata</taxon>
        <taxon>Gobiaria</taxon>
        <taxon>Gobiiformes</taxon>
        <taxon>Gobioidei</taxon>
        <taxon>Gobiidae</taxon>
        <taxon>Benthophilinae</taxon>
        <taxon>Neogobiini</taxon>
        <taxon>Neogobius</taxon>
    </lineage>
</organism>
<evidence type="ECO:0000259" key="5">
    <source>
        <dbReference type="PROSITE" id="PS50871"/>
    </source>
</evidence>
<dbReference type="Pfam" id="PF00386">
    <property type="entry name" value="C1q"/>
    <property type="match status" value="1"/>
</dbReference>
<keyword evidence="3" id="KW-0272">Extracellular matrix</keyword>
<comment type="subcellular location">
    <subcellularLocation>
        <location evidence="1">Secreted</location>
        <location evidence="1">Extracellular space</location>
        <location evidence="1">Extracellular matrix</location>
    </subcellularLocation>
</comment>
<feature type="domain" description="C1q" evidence="5">
    <location>
        <begin position="95"/>
        <end position="212"/>
    </location>
</feature>
<dbReference type="PANTHER" id="PTHR15427">
    <property type="entry name" value="EMILIN ELASTIN MICROFIBRIL INTERFACE-LOCATED PROTEIN ELASTIN MICROFIBRIL INTERFACER"/>
    <property type="match status" value="1"/>
</dbReference>
<name>A0A8C6WGE3_9GOBI</name>
<dbReference type="Ensembl" id="ENSNMLT00000006237.1">
    <property type="protein sequence ID" value="ENSNMLP00000005426.1"/>
    <property type="gene ID" value="ENSNMLG00000003977.1"/>
</dbReference>
<dbReference type="AlphaFoldDB" id="A0A8C6WGE3"/>
<accession>A0A8C6WGE3</accession>
<feature type="region of interest" description="Disordered" evidence="4">
    <location>
        <begin position="12"/>
        <end position="80"/>
    </location>
</feature>
<proteinExistence type="predicted"/>
<sequence length="212" mass="21783">VKLLLISSGAARSPGFPGPAGIRGSLGADGPKGQKGAQGVGGEPGVLARTGSREKGDQGVQGVAGEPGIKGDQGAEGEKGDLGMVGMPGMPGPCMPAVKSAFAAALSQKFPSPTAPIPFSTVYYNVQNNFIPSMGIYVAPVNGTYVLSFSPVRVRAPAHRRTHPQLQGRAGRHGNQLAEHPGPDRGAAPECGRRFHFILFLAVFLISPLSIP</sequence>
<evidence type="ECO:0000313" key="6">
    <source>
        <dbReference type="Ensembl" id="ENSNMLP00000005426.1"/>
    </source>
</evidence>
<dbReference type="InterPro" id="IPR050392">
    <property type="entry name" value="Collagen/C1q_domain"/>
</dbReference>
<dbReference type="PROSITE" id="PS50871">
    <property type="entry name" value="C1Q"/>
    <property type="match status" value="1"/>
</dbReference>